<evidence type="ECO:0000313" key="2">
    <source>
        <dbReference type="EMBL" id="PMD41569.1"/>
    </source>
</evidence>
<evidence type="ECO:0000256" key="1">
    <source>
        <dbReference type="SAM" id="MobiDB-lite"/>
    </source>
</evidence>
<accession>A0A2J6RSS4</accession>
<proteinExistence type="predicted"/>
<dbReference type="EMBL" id="KZ613944">
    <property type="protein sequence ID" value="PMD41569.1"/>
    <property type="molecule type" value="Genomic_DNA"/>
</dbReference>
<name>A0A2J6RSS4_HYAVF</name>
<reference evidence="2 3" key="1">
    <citation type="submission" date="2016-04" db="EMBL/GenBank/DDBJ databases">
        <title>A degradative enzymes factory behind the ericoid mycorrhizal symbiosis.</title>
        <authorList>
            <consortium name="DOE Joint Genome Institute"/>
            <person name="Martino E."/>
            <person name="Morin E."/>
            <person name="Grelet G."/>
            <person name="Kuo A."/>
            <person name="Kohler A."/>
            <person name="Daghino S."/>
            <person name="Barry K."/>
            <person name="Choi C."/>
            <person name="Cichocki N."/>
            <person name="Clum A."/>
            <person name="Copeland A."/>
            <person name="Hainaut M."/>
            <person name="Haridas S."/>
            <person name="Labutti K."/>
            <person name="Lindquist E."/>
            <person name="Lipzen A."/>
            <person name="Khouja H.-R."/>
            <person name="Murat C."/>
            <person name="Ohm R."/>
            <person name="Olson A."/>
            <person name="Spatafora J."/>
            <person name="Veneault-Fourrey C."/>
            <person name="Henrissat B."/>
            <person name="Grigoriev I."/>
            <person name="Martin F."/>
            <person name="Perotto S."/>
        </authorList>
    </citation>
    <scope>NUCLEOTIDE SEQUENCE [LARGE SCALE GENOMIC DNA]</scope>
    <source>
        <strain evidence="2 3">F</strain>
    </source>
</reference>
<evidence type="ECO:0000313" key="3">
    <source>
        <dbReference type="Proteomes" id="UP000235786"/>
    </source>
</evidence>
<dbReference type="AlphaFoldDB" id="A0A2J6RSS4"/>
<feature type="region of interest" description="Disordered" evidence="1">
    <location>
        <begin position="207"/>
        <end position="226"/>
    </location>
</feature>
<protein>
    <submittedName>
        <fullName evidence="2">Uncharacterized protein</fullName>
    </submittedName>
</protein>
<feature type="compositionally biased region" description="Acidic residues" evidence="1">
    <location>
        <begin position="374"/>
        <end position="399"/>
    </location>
</feature>
<gene>
    <name evidence="2" type="ORF">L207DRAFT_528180</name>
</gene>
<feature type="compositionally biased region" description="Polar residues" evidence="1">
    <location>
        <begin position="30"/>
        <end position="40"/>
    </location>
</feature>
<feature type="region of interest" description="Disordered" evidence="1">
    <location>
        <begin position="318"/>
        <end position="399"/>
    </location>
</feature>
<feature type="compositionally biased region" description="Basic residues" evidence="1">
    <location>
        <begin position="335"/>
        <end position="344"/>
    </location>
</feature>
<keyword evidence="3" id="KW-1185">Reference proteome</keyword>
<dbReference type="OrthoDB" id="10312427at2759"/>
<feature type="compositionally biased region" description="Acidic residues" evidence="1">
    <location>
        <begin position="212"/>
        <end position="221"/>
    </location>
</feature>
<feature type="region of interest" description="Disordered" evidence="1">
    <location>
        <begin position="1"/>
        <end position="62"/>
    </location>
</feature>
<organism evidence="2 3">
    <name type="scientific">Hyaloscypha variabilis (strain UAMH 11265 / GT02V1 / F)</name>
    <name type="common">Meliniomyces variabilis</name>
    <dbReference type="NCBI Taxonomy" id="1149755"/>
    <lineage>
        <taxon>Eukaryota</taxon>
        <taxon>Fungi</taxon>
        <taxon>Dikarya</taxon>
        <taxon>Ascomycota</taxon>
        <taxon>Pezizomycotina</taxon>
        <taxon>Leotiomycetes</taxon>
        <taxon>Helotiales</taxon>
        <taxon>Hyaloscyphaceae</taxon>
        <taxon>Hyaloscypha</taxon>
        <taxon>Hyaloscypha variabilis</taxon>
    </lineage>
</organism>
<sequence>MAGNRHPSTRNPMQPSGGNGFESHEVDQHVTGTKDSNLTARGSHEHSRAFGQRVPSNTDATATGAYTSNEVQQNMPSASNFNNQMGRIPLDDPLRQVISGVVYSNSLQPFGLHHNSSMNHFGAPTYLPESSQHTIQYPNSNSYPSIVVGSSQNIQSQGTTTSRMFFPNSKCERTQLQNQPLMTYPNHHKSSTSRNPLATAALEQANSNTGENLDEESDLEEDYLHPDTGRPVRTLLDHETVLLKQFFVHKNPFTAVPSKRQLKLWQLGLPNKVQNEWIQFVLSNQTPSEAEDREEMVEEYRAMITAMKNKVYAERKSVLRGNRHGMVGRPAGSKNKPKDHKSTKKGAGVSKATPAKGSRAKKWKNTALQQLLDSYDDEDNDYFDSDEQIEDDEETEEDQ</sequence>
<dbReference type="Proteomes" id="UP000235786">
    <property type="component" value="Unassembled WGS sequence"/>
</dbReference>